<dbReference type="EMBL" id="LR796655">
    <property type="protein sequence ID" value="CAB4157519.1"/>
    <property type="molecule type" value="Genomic_DNA"/>
</dbReference>
<gene>
    <name evidence="1" type="ORF">UFOVP678_31</name>
</gene>
<proteinExistence type="predicted"/>
<protein>
    <submittedName>
        <fullName evidence="1">Uncharacterized protein</fullName>
    </submittedName>
</protein>
<accession>A0A6J5NED5</accession>
<evidence type="ECO:0000313" key="1">
    <source>
        <dbReference type="EMBL" id="CAB4157519.1"/>
    </source>
</evidence>
<reference evidence="1" key="1">
    <citation type="submission" date="2020-04" db="EMBL/GenBank/DDBJ databases">
        <authorList>
            <person name="Chiriac C."/>
            <person name="Salcher M."/>
            <person name="Ghai R."/>
            <person name="Kavagutti S V."/>
        </authorList>
    </citation>
    <scope>NUCLEOTIDE SEQUENCE</scope>
</reference>
<name>A0A6J5NED5_9CAUD</name>
<sequence length="89" mass="9881">MTTKTIKLDSFIWIAENGSMEYGVYIGDGDDPVTFKSTLKEVVRQTLDMYFVGGVICPDHRGDVEQLIKSLKAATALAEHELERIGDDS</sequence>
<organism evidence="1">
    <name type="scientific">uncultured Caudovirales phage</name>
    <dbReference type="NCBI Taxonomy" id="2100421"/>
    <lineage>
        <taxon>Viruses</taxon>
        <taxon>Duplodnaviria</taxon>
        <taxon>Heunggongvirae</taxon>
        <taxon>Uroviricota</taxon>
        <taxon>Caudoviricetes</taxon>
        <taxon>Peduoviridae</taxon>
        <taxon>Maltschvirus</taxon>
        <taxon>Maltschvirus maltsch</taxon>
    </lineage>
</organism>